<keyword evidence="1" id="KW-0406">Ion transport</keyword>
<dbReference type="EMBL" id="BK016265">
    <property type="protein sequence ID" value="DAG05983.1"/>
    <property type="molecule type" value="Genomic_DNA"/>
</dbReference>
<sequence length="70" mass="8251">MRVGEIVTINYKKYRVISDSSGDGLTIEPVEEEKVEEFFPQPETIEQRLKRLEEKIDNIASIVKMIYKYI</sequence>
<evidence type="ECO:0000313" key="1">
    <source>
        <dbReference type="EMBL" id="DAG05983.1"/>
    </source>
</evidence>
<organism evidence="1">
    <name type="scientific">Myoviridae sp. ctkfK18</name>
    <dbReference type="NCBI Taxonomy" id="2825165"/>
    <lineage>
        <taxon>Viruses</taxon>
        <taxon>Duplodnaviria</taxon>
        <taxon>Heunggongvirae</taxon>
        <taxon>Uroviricota</taxon>
        <taxon>Caudoviricetes</taxon>
    </lineage>
</organism>
<name>A0A8S5VHC0_9CAUD</name>
<protein>
    <submittedName>
        <fullName evidence="1">Intermediate conductance calcium-activated potassium channel-helix bundle, copper, MEMBRANE PROTEIN</fullName>
    </submittedName>
</protein>
<proteinExistence type="predicted"/>
<dbReference type="GO" id="GO:0034220">
    <property type="term" value="P:monoatomic ion transmembrane transport"/>
    <property type="evidence" value="ECO:0007669"/>
    <property type="project" value="UniProtKB-KW"/>
</dbReference>
<reference evidence="1" key="1">
    <citation type="journal article" date="2021" name="Proc. Natl. Acad. Sci. U.S.A.">
        <title>A Catalog of Tens of Thousands of Viruses from Human Metagenomes Reveals Hidden Associations with Chronic Diseases.</title>
        <authorList>
            <person name="Tisza M.J."/>
            <person name="Buck C.B."/>
        </authorList>
    </citation>
    <scope>NUCLEOTIDE SEQUENCE</scope>
    <source>
        <strain evidence="1">CtkfK18</strain>
    </source>
</reference>
<accession>A0A8S5VHC0</accession>
<keyword evidence="1" id="KW-0813">Transport</keyword>
<keyword evidence="1" id="KW-0407">Ion channel</keyword>